<reference evidence="1 2" key="1">
    <citation type="submission" date="2015-12" db="EMBL/GenBank/DDBJ databases">
        <title>Draft genome of the nematode, Onchocerca flexuosa.</title>
        <authorList>
            <person name="Mitreva M."/>
        </authorList>
    </citation>
    <scope>NUCLEOTIDE SEQUENCE [LARGE SCALE GENOMIC DNA]</scope>
    <source>
        <strain evidence="1">Red Deer</strain>
    </source>
</reference>
<accession>A0A238BQH1</accession>
<dbReference type="Proteomes" id="UP000242913">
    <property type="component" value="Unassembled WGS sequence"/>
</dbReference>
<proteinExistence type="predicted"/>
<name>A0A238BQH1_9BILA</name>
<keyword evidence="2" id="KW-1185">Reference proteome</keyword>
<gene>
    <name evidence="1" type="ORF">X798_05345</name>
</gene>
<protein>
    <submittedName>
        <fullName evidence="1">Uncharacterized protein</fullName>
    </submittedName>
</protein>
<organism evidence="1 2">
    <name type="scientific">Onchocerca flexuosa</name>
    <dbReference type="NCBI Taxonomy" id="387005"/>
    <lineage>
        <taxon>Eukaryota</taxon>
        <taxon>Metazoa</taxon>
        <taxon>Ecdysozoa</taxon>
        <taxon>Nematoda</taxon>
        <taxon>Chromadorea</taxon>
        <taxon>Rhabditida</taxon>
        <taxon>Spirurina</taxon>
        <taxon>Spiruromorpha</taxon>
        <taxon>Filarioidea</taxon>
        <taxon>Onchocercidae</taxon>
        <taxon>Onchocerca</taxon>
    </lineage>
</organism>
<dbReference type="EMBL" id="KZ270026">
    <property type="protein sequence ID" value="OZC07629.1"/>
    <property type="molecule type" value="Genomic_DNA"/>
</dbReference>
<dbReference type="AlphaFoldDB" id="A0A238BQH1"/>
<sequence length="69" mass="7908">MVGSSRRVRIDNGLKIQEIHNMAVKYSILSVSLVQHDTYQDINKKIKAKDRNDNDDDTVSLYHIGEYSA</sequence>
<evidence type="ECO:0000313" key="1">
    <source>
        <dbReference type="EMBL" id="OZC07629.1"/>
    </source>
</evidence>
<evidence type="ECO:0000313" key="2">
    <source>
        <dbReference type="Proteomes" id="UP000242913"/>
    </source>
</evidence>